<feature type="repeat" description="RCC1" evidence="2">
    <location>
        <begin position="82"/>
        <end position="139"/>
    </location>
</feature>
<dbReference type="SUPFAM" id="SSF50985">
    <property type="entry name" value="RCC1/BLIP-II"/>
    <property type="match status" value="1"/>
</dbReference>
<keyword evidence="5" id="KW-1185">Reference proteome</keyword>
<accession>A0AAV6XVJ5</accession>
<reference evidence="4" key="1">
    <citation type="submission" date="2019-10" db="EMBL/GenBank/DDBJ databases">
        <authorList>
            <person name="Zhang R."/>
            <person name="Pan Y."/>
            <person name="Wang J."/>
            <person name="Ma R."/>
            <person name="Yu S."/>
        </authorList>
    </citation>
    <scope>NUCLEOTIDE SEQUENCE</scope>
    <source>
        <strain evidence="4">LA-IB0</strain>
        <tissue evidence="4">Leaf</tissue>
    </source>
</reference>
<evidence type="ECO:0000313" key="5">
    <source>
        <dbReference type="Proteomes" id="UP000826271"/>
    </source>
</evidence>
<evidence type="ECO:0000256" key="2">
    <source>
        <dbReference type="PROSITE-ProRule" id="PRU00235"/>
    </source>
</evidence>
<dbReference type="Proteomes" id="UP000826271">
    <property type="component" value="Unassembled WGS sequence"/>
</dbReference>
<feature type="domain" description="RCC1-like" evidence="3">
    <location>
        <begin position="27"/>
        <end position="440"/>
    </location>
</feature>
<evidence type="ECO:0000256" key="1">
    <source>
        <dbReference type="ARBA" id="ARBA00022737"/>
    </source>
</evidence>
<dbReference type="AlphaFoldDB" id="A0AAV6XVJ5"/>
<proteinExistence type="predicted"/>
<protein>
    <recommendedName>
        <fullName evidence="3">RCC1-like domain-containing protein</fullName>
    </recommendedName>
</protein>
<dbReference type="InterPro" id="IPR058923">
    <property type="entry name" value="RCC1-like_dom"/>
</dbReference>
<dbReference type="PANTHER" id="PTHR22870:SF365">
    <property type="entry name" value="REGULATOR OF CHROMOSOME CONDENSATION (CELL CYCLE REGULATORY PROTEIN)-RELATED"/>
    <property type="match status" value="1"/>
</dbReference>
<dbReference type="InterPro" id="IPR051210">
    <property type="entry name" value="Ub_ligase/GEF_domain"/>
</dbReference>
<name>A0AAV6XVJ5_9LAMI</name>
<keyword evidence="1" id="KW-0677">Repeat</keyword>
<organism evidence="4 5">
    <name type="scientific">Buddleja alternifolia</name>
    <dbReference type="NCBI Taxonomy" id="168488"/>
    <lineage>
        <taxon>Eukaryota</taxon>
        <taxon>Viridiplantae</taxon>
        <taxon>Streptophyta</taxon>
        <taxon>Embryophyta</taxon>
        <taxon>Tracheophyta</taxon>
        <taxon>Spermatophyta</taxon>
        <taxon>Magnoliopsida</taxon>
        <taxon>eudicotyledons</taxon>
        <taxon>Gunneridae</taxon>
        <taxon>Pentapetalae</taxon>
        <taxon>asterids</taxon>
        <taxon>lamiids</taxon>
        <taxon>Lamiales</taxon>
        <taxon>Scrophulariaceae</taxon>
        <taxon>Buddlejeae</taxon>
        <taxon>Buddleja</taxon>
    </lineage>
</organism>
<dbReference type="PROSITE" id="PS00626">
    <property type="entry name" value="RCC1_2"/>
    <property type="match status" value="2"/>
</dbReference>
<feature type="repeat" description="RCC1" evidence="2">
    <location>
        <begin position="193"/>
        <end position="286"/>
    </location>
</feature>
<sequence length="445" mass="47628">MLRFVNKRTIQSQWGLLTRRWMSGKTRVMSFGDGAQSALGLAASSIGLGFDAYEPTPVPGLPPDVSSVAAGHYHSLAVTSQGHVWAWGRNNELQLGRRGSSTTFSSEMWNKPQKIEGFTQVRVQAAIASGVISAAIGDDGSLWVWGKSKRGQLGLGKDITEAVLPARVEALIGQEIVKVSLGWGHALALTKDGKLFGWGYYADGRLGKIGKYLEASPLDSVASKVKTMNEYSKSVFEAAEKLVSEAIEKEKDMPVIWEPTLIRELYDVEVVDVACGLDHSLVLCSDGSLLSGGSNVYGQLGRVKVDLGLHLVDISLQPISIASGLGHSFAICKSKSPEDEEDGLCVVTWGWNQSCQLGREGPENIPLVVDGLEGEMPVSVSGGRVHSIAVTGKREVWAWGCGRNGRLGLGSSADEAEPMLVENLEGCEVLQAVAGFDHNLVLVAE</sequence>
<dbReference type="PANTHER" id="PTHR22870">
    <property type="entry name" value="REGULATOR OF CHROMOSOME CONDENSATION"/>
    <property type="match status" value="1"/>
</dbReference>
<feature type="repeat" description="RCC1" evidence="2">
    <location>
        <begin position="26"/>
        <end position="81"/>
    </location>
</feature>
<evidence type="ECO:0000259" key="3">
    <source>
        <dbReference type="Pfam" id="PF25390"/>
    </source>
</evidence>
<feature type="repeat" description="RCC1" evidence="2">
    <location>
        <begin position="140"/>
        <end position="192"/>
    </location>
</feature>
<gene>
    <name evidence="4" type="ORF">BUALT_Bualt03G0174600</name>
</gene>
<dbReference type="Pfam" id="PF25390">
    <property type="entry name" value="WD40_RLD"/>
    <property type="match status" value="1"/>
</dbReference>
<dbReference type="EMBL" id="WHWC01000003">
    <property type="protein sequence ID" value="KAG8386684.1"/>
    <property type="molecule type" value="Genomic_DNA"/>
</dbReference>
<dbReference type="InterPro" id="IPR000408">
    <property type="entry name" value="Reg_chr_condens"/>
</dbReference>
<evidence type="ECO:0000313" key="4">
    <source>
        <dbReference type="EMBL" id="KAG8386684.1"/>
    </source>
</evidence>
<dbReference type="InterPro" id="IPR009091">
    <property type="entry name" value="RCC1/BLIP-II"/>
</dbReference>
<comment type="caution">
    <text evidence="4">The sequence shown here is derived from an EMBL/GenBank/DDBJ whole genome shotgun (WGS) entry which is preliminary data.</text>
</comment>
<dbReference type="PROSITE" id="PS50012">
    <property type="entry name" value="RCC1_3"/>
    <property type="match status" value="6"/>
</dbReference>
<feature type="repeat" description="RCC1" evidence="2">
    <location>
        <begin position="344"/>
        <end position="393"/>
    </location>
</feature>
<dbReference type="Gene3D" id="2.130.10.30">
    <property type="entry name" value="Regulator of chromosome condensation 1/beta-lactamase-inhibitor protein II"/>
    <property type="match status" value="2"/>
</dbReference>
<dbReference type="PRINTS" id="PR00633">
    <property type="entry name" value="RCCNDNSATION"/>
</dbReference>
<feature type="repeat" description="RCC1" evidence="2">
    <location>
        <begin position="394"/>
        <end position="445"/>
    </location>
</feature>